<dbReference type="Pfam" id="PF11977">
    <property type="entry name" value="RNase_Zc3h12a"/>
    <property type="match status" value="1"/>
</dbReference>
<dbReference type="InterPro" id="IPR021869">
    <property type="entry name" value="RNase_Zc3h12_NYN"/>
</dbReference>
<sequence length="205" mass="23322">QAAVKVVKAATPKRLRMSESLFTSTERKKLLDYNSNTYNPGEDDSIPTNHKRFIIIDGSNVAFGHGCSKVFSAEGIKYSLEYFETLGHSVKAVIPQFRKNPHKSTNPALLDQLYKDGKIVFTPCKNLPTQQSISYDDRFILQLAYERNAAVVSNDNYRDLIHENPAFKKIVENRVIGYSWCDNIFILPKDPYGRFGPQLAEILRC</sequence>
<dbReference type="GO" id="GO:0036464">
    <property type="term" value="C:cytoplasmic ribonucleoprotein granule"/>
    <property type="evidence" value="ECO:0007669"/>
    <property type="project" value="TreeGrafter"/>
</dbReference>
<organism evidence="2 3">
    <name type="scientific">Drosophila busckii</name>
    <name type="common">Fruit fly</name>
    <dbReference type="NCBI Taxonomy" id="30019"/>
    <lineage>
        <taxon>Eukaryota</taxon>
        <taxon>Metazoa</taxon>
        <taxon>Ecdysozoa</taxon>
        <taxon>Arthropoda</taxon>
        <taxon>Hexapoda</taxon>
        <taxon>Insecta</taxon>
        <taxon>Pterygota</taxon>
        <taxon>Neoptera</taxon>
        <taxon>Endopterygota</taxon>
        <taxon>Diptera</taxon>
        <taxon>Brachycera</taxon>
        <taxon>Muscomorpha</taxon>
        <taxon>Ephydroidea</taxon>
        <taxon>Drosophilidae</taxon>
        <taxon>Drosophila</taxon>
    </lineage>
</organism>
<dbReference type="PANTHER" id="PTHR12876">
    <property type="entry name" value="N4BP1-RELATED"/>
    <property type="match status" value="1"/>
</dbReference>
<accession>A0A0M4EF95</accession>
<feature type="non-terminal residue" evidence="2">
    <location>
        <position position="1"/>
    </location>
</feature>
<dbReference type="OMA" id="DAPICEQ"/>
<dbReference type="AlphaFoldDB" id="A0A0M4EF95"/>
<reference evidence="2 3" key="1">
    <citation type="submission" date="2015-08" db="EMBL/GenBank/DDBJ databases">
        <title>Ancestral chromatin configuration constrains chromatin evolution on differentiating sex chromosomes in Drosophila.</title>
        <authorList>
            <person name="Zhou Q."/>
            <person name="Bachtrog D."/>
        </authorList>
    </citation>
    <scope>NUCLEOTIDE SEQUENCE [LARGE SCALE GENOMIC DNA]</scope>
    <source>
        <tissue evidence="2">Whole larvae</tissue>
    </source>
</reference>
<protein>
    <submittedName>
        <fullName evidence="2">CG42360</fullName>
    </submittedName>
</protein>
<dbReference type="FunFam" id="3.40.50.11980:FF:000001">
    <property type="entry name" value="ZC3H12A isoform 1"/>
    <property type="match status" value="1"/>
</dbReference>
<dbReference type="PANTHER" id="PTHR12876:SF35">
    <property type="entry name" value="LD08718P-RELATED"/>
    <property type="match status" value="1"/>
</dbReference>
<dbReference type="InterPro" id="IPR051101">
    <property type="entry name" value="ZC3H12/N4BP1_RNase_Reg"/>
</dbReference>
<dbReference type="GO" id="GO:0004521">
    <property type="term" value="F:RNA endonuclease activity"/>
    <property type="evidence" value="ECO:0007669"/>
    <property type="project" value="TreeGrafter"/>
</dbReference>
<dbReference type="Proteomes" id="UP000494163">
    <property type="component" value="Chromosome 2R"/>
</dbReference>
<keyword evidence="3" id="KW-1185">Reference proteome</keyword>
<feature type="domain" description="RNase NYN" evidence="1">
    <location>
        <begin position="51"/>
        <end position="200"/>
    </location>
</feature>
<dbReference type="EMBL" id="CP012524">
    <property type="protein sequence ID" value="ALC40822.1"/>
    <property type="molecule type" value="Genomic_DNA"/>
</dbReference>
<name>A0A0M4EF95_DROBS</name>
<evidence type="ECO:0000313" key="2">
    <source>
        <dbReference type="EMBL" id="ALC40822.1"/>
    </source>
</evidence>
<evidence type="ECO:0000259" key="1">
    <source>
        <dbReference type="Pfam" id="PF11977"/>
    </source>
</evidence>
<gene>
    <name evidence="2" type="ORF">Dbus_chr2Rg401</name>
</gene>
<proteinExistence type="predicted"/>
<dbReference type="GO" id="GO:0005634">
    <property type="term" value="C:nucleus"/>
    <property type="evidence" value="ECO:0007669"/>
    <property type="project" value="TreeGrafter"/>
</dbReference>
<dbReference type="Gene3D" id="3.40.50.11980">
    <property type="match status" value="1"/>
</dbReference>
<dbReference type="OrthoDB" id="392925at2759"/>
<dbReference type="CDD" id="cd18719">
    <property type="entry name" value="PIN_Zc3h12a-N4BP1-like"/>
    <property type="match status" value="1"/>
</dbReference>
<evidence type="ECO:0000313" key="3">
    <source>
        <dbReference type="Proteomes" id="UP000494163"/>
    </source>
</evidence>
<dbReference type="GO" id="GO:0003729">
    <property type="term" value="F:mRNA binding"/>
    <property type="evidence" value="ECO:0007669"/>
    <property type="project" value="TreeGrafter"/>
</dbReference>